<evidence type="ECO:0000256" key="6">
    <source>
        <dbReference type="ARBA" id="ARBA00023180"/>
    </source>
</evidence>
<keyword evidence="4" id="KW-1133">Transmembrane helix</keyword>
<accession>A0A6S7GD16</accession>
<comment type="caution">
    <text evidence="7">The sequence shown here is derived from an EMBL/GenBank/DDBJ whole genome shotgun (WGS) entry which is preliminary data.</text>
</comment>
<proteinExistence type="inferred from homology"/>
<dbReference type="PANTHER" id="PTHR10306">
    <property type="entry name" value="SYNAPTOPHYSIN"/>
    <property type="match status" value="1"/>
</dbReference>
<dbReference type="AlphaFoldDB" id="A0A6S7GD16"/>
<protein>
    <submittedName>
        <fullName evidence="7">Synaptophysin 1</fullName>
    </submittedName>
</protein>
<dbReference type="Pfam" id="PF01284">
    <property type="entry name" value="MARVEL"/>
    <property type="match status" value="1"/>
</dbReference>
<sequence length="280" mass="31740">MNRNVNYAVFKEPRAFIKILEIGIAIFAFSTTAGYYSEFKVSSSLRPGKECIVNSTGVKHDDILYKVEGKFEYPFDDDMVYTFYGSHTGKIIHNCTNVTKPVDKAALDVAAKHKSEAQFFVFTGVLSFLYCLFACLYYAILENPSENMYSTDVGRFSWVVVDFLMSVLITIFWFAGSAAWAAGLPGLKDDTGPDTFIDKNPILCQGILLCDVDKEPNYATLKVSIILGFLNLFVWLGNLWFLFKETPWHNPQRDEFQNESIWPRVSSVKLPGGRFVRTIL</sequence>
<dbReference type="OrthoDB" id="10006326at2759"/>
<dbReference type="PANTHER" id="PTHR10306:SF17">
    <property type="entry name" value="MARVEL DOMAIN-CONTAINING PROTEIN"/>
    <property type="match status" value="1"/>
</dbReference>
<gene>
    <name evidence="7" type="ORF">PACLA_8A047348</name>
</gene>
<dbReference type="InterPro" id="IPR008253">
    <property type="entry name" value="Marvel"/>
</dbReference>
<evidence type="ECO:0000256" key="1">
    <source>
        <dbReference type="ARBA" id="ARBA00004141"/>
    </source>
</evidence>
<dbReference type="PROSITE" id="PS51225">
    <property type="entry name" value="MARVEL"/>
    <property type="match status" value="1"/>
</dbReference>
<comment type="subcellular location">
    <subcellularLocation>
        <location evidence="1">Membrane</location>
        <topology evidence="1">Multi-pass membrane protein</topology>
    </subcellularLocation>
</comment>
<dbReference type="GO" id="GO:0008021">
    <property type="term" value="C:synaptic vesicle"/>
    <property type="evidence" value="ECO:0007669"/>
    <property type="project" value="InterPro"/>
</dbReference>
<evidence type="ECO:0000313" key="8">
    <source>
        <dbReference type="Proteomes" id="UP001152795"/>
    </source>
</evidence>
<evidence type="ECO:0000256" key="3">
    <source>
        <dbReference type="ARBA" id="ARBA00022692"/>
    </source>
</evidence>
<dbReference type="InterPro" id="IPR001285">
    <property type="entry name" value="Synaptophysin/porin"/>
</dbReference>
<reference evidence="7" key="1">
    <citation type="submission" date="2020-04" db="EMBL/GenBank/DDBJ databases">
        <authorList>
            <person name="Alioto T."/>
            <person name="Alioto T."/>
            <person name="Gomez Garrido J."/>
        </authorList>
    </citation>
    <scope>NUCLEOTIDE SEQUENCE</scope>
    <source>
        <strain evidence="7">A484AB</strain>
    </source>
</reference>
<organism evidence="7 8">
    <name type="scientific">Paramuricea clavata</name>
    <name type="common">Red gorgonian</name>
    <name type="synonym">Violescent sea-whip</name>
    <dbReference type="NCBI Taxonomy" id="317549"/>
    <lineage>
        <taxon>Eukaryota</taxon>
        <taxon>Metazoa</taxon>
        <taxon>Cnidaria</taxon>
        <taxon>Anthozoa</taxon>
        <taxon>Octocorallia</taxon>
        <taxon>Malacalcyonacea</taxon>
        <taxon>Plexauridae</taxon>
        <taxon>Paramuricea</taxon>
    </lineage>
</organism>
<evidence type="ECO:0000313" key="7">
    <source>
        <dbReference type="EMBL" id="CAB3983161.1"/>
    </source>
</evidence>
<dbReference type="EMBL" id="CACRXK020000583">
    <property type="protein sequence ID" value="CAB3983161.1"/>
    <property type="molecule type" value="Genomic_DNA"/>
</dbReference>
<name>A0A6S7GD16_PARCT</name>
<evidence type="ECO:0000256" key="4">
    <source>
        <dbReference type="ARBA" id="ARBA00022989"/>
    </source>
</evidence>
<keyword evidence="3" id="KW-0812">Transmembrane</keyword>
<comment type="similarity">
    <text evidence="2">Belongs to the synaptophysin/synaptobrevin family.</text>
</comment>
<keyword evidence="8" id="KW-1185">Reference proteome</keyword>
<evidence type="ECO:0000256" key="2">
    <source>
        <dbReference type="ARBA" id="ARBA00006476"/>
    </source>
</evidence>
<keyword evidence="6" id="KW-0325">Glycoprotein</keyword>
<dbReference type="GO" id="GO:0016020">
    <property type="term" value="C:membrane"/>
    <property type="evidence" value="ECO:0007669"/>
    <property type="project" value="UniProtKB-SubCell"/>
</dbReference>
<evidence type="ECO:0000256" key="5">
    <source>
        <dbReference type="ARBA" id="ARBA00023136"/>
    </source>
</evidence>
<keyword evidence="5" id="KW-0472">Membrane</keyword>
<dbReference type="Proteomes" id="UP001152795">
    <property type="component" value="Unassembled WGS sequence"/>
</dbReference>